<accession>A0AA35PV06</accession>
<dbReference type="PANTHER" id="PTHR31004">
    <property type="entry name" value="TRANSMEMBRANE PROTEIN 79"/>
    <property type="match status" value="1"/>
</dbReference>
<gene>
    <name evidence="3" type="ORF">PODLI_1B007360</name>
</gene>
<keyword evidence="2" id="KW-1133">Transmembrane helix</keyword>
<proteinExistence type="predicted"/>
<feature type="region of interest" description="Disordered" evidence="1">
    <location>
        <begin position="51"/>
        <end position="133"/>
    </location>
</feature>
<feature type="transmembrane region" description="Helical" evidence="2">
    <location>
        <begin position="258"/>
        <end position="278"/>
    </location>
</feature>
<dbReference type="GO" id="GO:0032588">
    <property type="term" value="C:trans-Golgi network membrane"/>
    <property type="evidence" value="ECO:0007669"/>
    <property type="project" value="TreeGrafter"/>
</dbReference>
<keyword evidence="2" id="KW-0812">Transmembrane</keyword>
<feature type="transmembrane region" description="Helical" evidence="2">
    <location>
        <begin position="216"/>
        <end position="238"/>
    </location>
</feature>
<dbReference type="GO" id="GO:0045055">
    <property type="term" value="P:regulated exocytosis"/>
    <property type="evidence" value="ECO:0007669"/>
    <property type="project" value="TreeGrafter"/>
</dbReference>
<dbReference type="EMBL" id="OX395144">
    <property type="protein sequence ID" value="CAI5798983.1"/>
    <property type="molecule type" value="Genomic_DNA"/>
</dbReference>
<feature type="compositionally biased region" description="Acidic residues" evidence="1">
    <location>
        <begin position="70"/>
        <end position="86"/>
    </location>
</feature>
<protein>
    <recommendedName>
        <fullName evidence="5">Transmembrane protein 79</fullName>
    </recommendedName>
</protein>
<dbReference type="PANTHER" id="PTHR31004:SF3">
    <property type="entry name" value="TRANSMEMBRANE PROTEIN 79"/>
    <property type="match status" value="1"/>
</dbReference>
<keyword evidence="4" id="KW-1185">Reference proteome</keyword>
<evidence type="ECO:0000313" key="4">
    <source>
        <dbReference type="Proteomes" id="UP001178461"/>
    </source>
</evidence>
<evidence type="ECO:0000256" key="1">
    <source>
        <dbReference type="SAM" id="MobiDB-lite"/>
    </source>
</evidence>
<reference evidence="3" key="1">
    <citation type="submission" date="2022-12" db="EMBL/GenBank/DDBJ databases">
        <authorList>
            <person name="Alioto T."/>
            <person name="Alioto T."/>
            <person name="Gomez Garrido J."/>
        </authorList>
    </citation>
    <scope>NUCLEOTIDE SEQUENCE</scope>
</reference>
<sequence>MATTRSPASPCQLKEFDSVRDSLANIIGQLRDIDPSHLSFSPFLDLDTQISMAPVSDSPESSLEELQSTETEEEGEEGEEEEEEEGVTSPRPLPGQAFPDPLGQHRLPPPQAPEESDVGQPPMPVPDTAAPRLPKETSFLDSVHVMPRCPLPDPEQRSEGDQTGTVMLQLPSERQPWLDTGDGACPVLPHGSSGELTARLGGSGGRQACSGECMKAVASAFVALLLAPWFLYGGYYFLPLPAPDCPDLASRVALALRCLPVAGLPILLGIVLRAFSALCLDNVGPLGTRSRPVLLHQLFVVGSVDQLSVFALNVVVTATFLPQEHLGLIPILVGLFAVGRCCYWACLHFSSTYRGFGFGLSFFPTVAMSIYNLFCLYHLGLGFLFAALPDVRNTSAPTLELTMPKR</sequence>
<dbReference type="AlphaFoldDB" id="A0AA35PV06"/>
<organism evidence="3 4">
    <name type="scientific">Podarcis lilfordi</name>
    <name type="common">Lilford's wall lizard</name>
    <dbReference type="NCBI Taxonomy" id="74358"/>
    <lineage>
        <taxon>Eukaryota</taxon>
        <taxon>Metazoa</taxon>
        <taxon>Chordata</taxon>
        <taxon>Craniata</taxon>
        <taxon>Vertebrata</taxon>
        <taxon>Euteleostomi</taxon>
        <taxon>Lepidosauria</taxon>
        <taxon>Squamata</taxon>
        <taxon>Bifurcata</taxon>
        <taxon>Unidentata</taxon>
        <taxon>Episquamata</taxon>
        <taxon>Laterata</taxon>
        <taxon>Lacertibaenia</taxon>
        <taxon>Lacertidae</taxon>
        <taxon>Podarcis</taxon>
    </lineage>
</organism>
<keyword evidence="2" id="KW-0472">Membrane</keyword>
<dbReference type="Proteomes" id="UP001178461">
    <property type="component" value="Chromosome 18"/>
</dbReference>
<feature type="transmembrane region" description="Helical" evidence="2">
    <location>
        <begin position="298"/>
        <end position="321"/>
    </location>
</feature>
<feature type="transmembrane region" description="Helical" evidence="2">
    <location>
        <begin position="370"/>
        <end position="388"/>
    </location>
</feature>
<dbReference type="GO" id="GO:0005765">
    <property type="term" value="C:lysosomal membrane"/>
    <property type="evidence" value="ECO:0007669"/>
    <property type="project" value="TreeGrafter"/>
</dbReference>
<evidence type="ECO:0000256" key="2">
    <source>
        <dbReference type="SAM" id="Phobius"/>
    </source>
</evidence>
<evidence type="ECO:0000313" key="3">
    <source>
        <dbReference type="EMBL" id="CAI5798983.1"/>
    </source>
</evidence>
<feature type="transmembrane region" description="Helical" evidence="2">
    <location>
        <begin position="328"/>
        <end position="350"/>
    </location>
</feature>
<evidence type="ECO:0008006" key="5">
    <source>
        <dbReference type="Google" id="ProtNLM"/>
    </source>
</evidence>
<feature type="compositionally biased region" description="Low complexity" evidence="1">
    <location>
        <begin position="60"/>
        <end position="69"/>
    </location>
</feature>
<name>A0AA35PV06_9SAUR</name>